<evidence type="ECO:0000313" key="3">
    <source>
        <dbReference type="EMBL" id="QHT69556.1"/>
    </source>
</evidence>
<feature type="signal peptide" evidence="1">
    <location>
        <begin position="1"/>
        <end position="22"/>
    </location>
</feature>
<evidence type="ECO:0000313" key="4">
    <source>
        <dbReference type="Proteomes" id="UP000480178"/>
    </source>
</evidence>
<keyword evidence="1" id="KW-0732">Signal</keyword>
<organism evidence="3 4">
    <name type="scientific">Rhodocytophaga rosea</name>
    <dbReference type="NCBI Taxonomy" id="2704465"/>
    <lineage>
        <taxon>Bacteria</taxon>
        <taxon>Pseudomonadati</taxon>
        <taxon>Bacteroidota</taxon>
        <taxon>Cytophagia</taxon>
        <taxon>Cytophagales</taxon>
        <taxon>Rhodocytophagaceae</taxon>
        <taxon>Rhodocytophaga</taxon>
    </lineage>
</organism>
<dbReference type="Pfam" id="PF13648">
    <property type="entry name" value="Lipocalin_4"/>
    <property type="match status" value="1"/>
</dbReference>
<name>A0A6C0GNE3_9BACT</name>
<evidence type="ECO:0000256" key="1">
    <source>
        <dbReference type="SAM" id="SignalP"/>
    </source>
</evidence>
<reference evidence="3 4" key="1">
    <citation type="submission" date="2020-01" db="EMBL/GenBank/DDBJ databases">
        <authorList>
            <person name="Kim M.K."/>
        </authorList>
    </citation>
    <scope>NUCLEOTIDE SEQUENCE [LARGE SCALE GENOMIC DNA]</scope>
    <source>
        <strain evidence="3 4">172606-1</strain>
    </source>
</reference>
<dbReference type="RefSeq" id="WP_162445543.1">
    <property type="nucleotide sequence ID" value="NZ_CP048222.1"/>
</dbReference>
<feature type="domain" description="Lipocalin-like" evidence="2">
    <location>
        <begin position="33"/>
        <end position="120"/>
    </location>
</feature>
<dbReference type="Proteomes" id="UP000480178">
    <property type="component" value="Chromosome"/>
</dbReference>
<dbReference type="InterPro" id="IPR024311">
    <property type="entry name" value="Lipocalin-like"/>
</dbReference>
<evidence type="ECO:0000259" key="2">
    <source>
        <dbReference type="Pfam" id="PF13648"/>
    </source>
</evidence>
<dbReference type="KEGG" id="rhoz:GXP67_24365"/>
<sequence length="149" mass="16479">MKKISILYVCALSLLLFQTSCNKDDEAPAPNPMIGEWELYRLNVDFPGTSQSDGDYPANSFFNLYKITFNADDSFVEEVSAGGPISNNEGEWTLTNKEVTLNYDSGGDDETFTLNTENTLMTGETFNVNFGTEAAPNVGAVKFIFKKNQ</sequence>
<dbReference type="AlphaFoldDB" id="A0A6C0GNE3"/>
<proteinExistence type="predicted"/>
<dbReference type="EMBL" id="CP048222">
    <property type="protein sequence ID" value="QHT69556.1"/>
    <property type="molecule type" value="Genomic_DNA"/>
</dbReference>
<protein>
    <submittedName>
        <fullName evidence="3">Lipocalin family protein</fullName>
    </submittedName>
</protein>
<gene>
    <name evidence="3" type="ORF">GXP67_24365</name>
</gene>
<feature type="chain" id="PRO_5025559753" evidence="1">
    <location>
        <begin position="23"/>
        <end position="149"/>
    </location>
</feature>
<keyword evidence="4" id="KW-1185">Reference proteome</keyword>
<accession>A0A6C0GNE3</accession>